<sequence length="317" mass="33372">MDMELPLAVTTKLLVLHPAAAIPLQSNIPTCTYWLLCSPSPYPSPSPSPYPSASPSPYPSASPSPASPTYQPAPTGSYGVNERRERSPSPYPSPSPSPYPSASPSPYPSASPSPAIPSYQPAPTGSYGGSSAPQLPQQQPQFPVITPTQQPSQPSYGSSSGSQYHHQQQQVQQNTQDYWWNGPNSPFSPNQLGNCNHLDCSPPSINKPPPPKPTYGPAPTSPTFSQPIQPTYNPQPSPVAPVESVNIAQNPYLSGAFNKPVGPSPRPPSYGPPSPTCGSPARLTSLLERPAYAGRTGANCSDELDRLGAGRGTPALE</sequence>
<feature type="signal peptide" evidence="2">
    <location>
        <begin position="1"/>
        <end position="21"/>
    </location>
</feature>
<keyword evidence="3" id="KW-1185">Reference proteome</keyword>
<feature type="compositionally biased region" description="Polar residues" evidence="1">
    <location>
        <begin position="174"/>
        <end position="194"/>
    </location>
</feature>
<dbReference type="GeneID" id="103518591"/>
<dbReference type="RefSeq" id="XP_026686150.1">
    <property type="nucleotide sequence ID" value="XM_026830349.1"/>
</dbReference>
<gene>
    <name evidence="4" type="primary">LOC103518591</name>
</gene>
<evidence type="ECO:0000313" key="4">
    <source>
        <dbReference type="RefSeq" id="XP_026686150.1"/>
    </source>
</evidence>
<accession>A0A3Q0JHE1</accession>
<dbReference type="STRING" id="121845.A0A3Q0JHE1"/>
<dbReference type="KEGG" id="dci:103518591"/>
<feature type="region of interest" description="Disordered" evidence="1">
    <location>
        <begin position="253"/>
        <end position="282"/>
    </location>
</feature>
<feature type="compositionally biased region" description="Low complexity" evidence="1">
    <location>
        <begin position="133"/>
        <end position="173"/>
    </location>
</feature>
<name>A0A3Q0JHE1_DIACI</name>
<evidence type="ECO:0000256" key="2">
    <source>
        <dbReference type="SAM" id="SignalP"/>
    </source>
</evidence>
<organism evidence="3 4">
    <name type="scientific">Diaphorina citri</name>
    <name type="common">Asian citrus psyllid</name>
    <dbReference type="NCBI Taxonomy" id="121845"/>
    <lineage>
        <taxon>Eukaryota</taxon>
        <taxon>Metazoa</taxon>
        <taxon>Ecdysozoa</taxon>
        <taxon>Arthropoda</taxon>
        <taxon>Hexapoda</taxon>
        <taxon>Insecta</taxon>
        <taxon>Pterygota</taxon>
        <taxon>Neoptera</taxon>
        <taxon>Paraneoptera</taxon>
        <taxon>Hemiptera</taxon>
        <taxon>Sternorrhyncha</taxon>
        <taxon>Psylloidea</taxon>
        <taxon>Psyllidae</taxon>
        <taxon>Diaphorininae</taxon>
        <taxon>Diaphorina</taxon>
    </lineage>
</organism>
<reference evidence="4" key="1">
    <citation type="submission" date="2025-08" db="UniProtKB">
        <authorList>
            <consortium name="RefSeq"/>
        </authorList>
    </citation>
    <scope>IDENTIFICATION</scope>
</reference>
<dbReference type="Proteomes" id="UP000079169">
    <property type="component" value="Unplaced"/>
</dbReference>
<feature type="compositionally biased region" description="Pro residues" evidence="1">
    <location>
        <begin position="205"/>
        <end position="220"/>
    </location>
</feature>
<feature type="chain" id="PRO_5018249370" evidence="2">
    <location>
        <begin position="22"/>
        <end position="317"/>
    </location>
</feature>
<feature type="compositionally biased region" description="Pro residues" evidence="1">
    <location>
        <begin position="89"/>
        <end position="115"/>
    </location>
</feature>
<keyword evidence="2" id="KW-0732">Signal</keyword>
<feature type="region of interest" description="Disordered" evidence="1">
    <location>
        <begin position="294"/>
        <end position="317"/>
    </location>
</feature>
<dbReference type="AlphaFoldDB" id="A0A3Q0JHE1"/>
<feature type="compositionally biased region" description="Polar residues" evidence="1">
    <location>
        <begin position="223"/>
        <end position="232"/>
    </location>
</feature>
<evidence type="ECO:0000256" key="1">
    <source>
        <dbReference type="SAM" id="MobiDB-lite"/>
    </source>
</evidence>
<proteinExistence type="predicted"/>
<feature type="region of interest" description="Disordered" evidence="1">
    <location>
        <begin position="42"/>
        <end position="241"/>
    </location>
</feature>
<feature type="compositionally biased region" description="Pro residues" evidence="1">
    <location>
        <begin position="262"/>
        <end position="275"/>
    </location>
</feature>
<evidence type="ECO:0000313" key="3">
    <source>
        <dbReference type="Proteomes" id="UP000079169"/>
    </source>
</evidence>
<feature type="compositionally biased region" description="Pro residues" evidence="1">
    <location>
        <begin position="42"/>
        <end position="66"/>
    </location>
</feature>
<protein>
    <submittedName>
        <fullName evidence="4">Vegetative cell wall protein gp1-like</fullName>
    </submittedName>
</protein>
<dbReference type="PaxDb" id="121845-A0A3Q0JHE1"/>